<feature type="domain" description="DUF7147" evidence="1">
    <location>
        <begin position="1"/>
        <end position="125"/>
    </location>
</feature>
<evidence type="ECO:0000313" key="3">
    <source>
        <dbReference type="EMBL" id="PNZ65856.1"/>
    </source>
</evidence>
<comment type="caution">
    <text evidence="3">The sequence shown here is derived from an EMBL/GenBank/DDBJ whole genome shotgun (WGS) entry which is preliminary data.</text>
</comment>
<evidence type="ECO:0000313" key="4">
    <source>
        <dbReference type="Proteomes" id="UP000242470"/>
    </source>
</evidence>
<protein>
    <recommendedName>
        <fullName evidence="1">DUF7147 domain-containing protein</fullName>
    </recommendedName>
</protein>
<organism evidence="3 4">
    <name type="scientific">Staphylococcus auricularis</name>
    <dbReference type="NCBI Taxonomy" id="29379"/>
    <lineage>
        <taxon>Bacteria</taxon>
        <taxon>Bacillati</taxon>
        <taxon>Bacillota</taxon>
        <taxon>Bacilli</taxon>
        <taxon>Bacillales</taxon>
        <taxon>Staphylococcaceae</taxon>
        <taxon>Staphylococcus</taxon>
    </lineage>
</organism>
<dbReference type="Proteomes" id="UP001171687">
    <property type="component" value="Unassembled WGS sequence"/>
</dbReference>
<name>A0AAP8TSE2_9STAP</name>
<evidence type="ECO:0000259" key="1">
    <source>
        <dbReference type="Pfam" id="PF23648"/>
    </source>
</evidence>
<reference evidence="2" key="2">
    <citation type="submission" date="2023-07" db="EMBL/GenBank/DDBJ databases">
        <title>Evaluation of the beneficial properties of pineapple isolates.</title>
        <authorList>
            <person name="Adefiranye O."/>
        </authorList>
    </citation>
    <scope>NUCLEOTIDE SEQUENCE</scope>
    <source>
        <strain evidence="2">PAPLE_T1</strain>
    </source>
</reference>
<accession>A0AAP8TSE2</accession>
<dbReference type="InterPro" id="IPR055571">
    <property type="entry name" value="DUF7147"/>
</dbReference>
<dbReference type="GeneID" id="64982521"/>
<dbReference type="EMBL" id="JAUHQC010000006">
    <property type="protein sequence ID" value="MDN4532305.1"/>
    <property type="molecule type" value="Genomic_DNA"/>
</dbReference>
<sequence length="129" mass="15391">MKQSFILLGNGLTDLFEFTTLMEYDHPRVAFVVYFHTPRSEQQKSSVALVMNPTSGQHFQAMYLMLNAVKYPYPNRNKKFDMINEQAERYDIEVKEIDVHPPEDYYDIELYYNYLVSVLRLQNWIPPLQ</sequence>
<evidence type="ECO:0000313" key="2">
    <source>
        <dbReference type="EMBL" id="MDN4532305.1"/>
    </source>
</evidence>
<reference evidence="3 4" key="1">
    <citation type="submission" date="2017-08" db="EMBL/GenBank/DDBJ databases">
        <title>Draft genome sequences of 64 type strains of genus Staph aureus.</title>
        <authorList>
            <person name="Cole K."/>
            <person name="Golubchik T."/>
            <person name="Russell J."/>
            <person name="Foster D."/>
            <person name="Llewelyn M."/>
            <person name="Wilson D."/>
            <person name="Crook D."/>
            <person name="Paul J."/>
        </authorList>
    </citation>
    <scope>NUCLEOTIDE SEQUENCE [LARGE SCALE GENOMIC DNA]</scope>
    <source>
        <strain evidence="3 4">NCTC 12101</strain>
    </source>
</reference>
<dbReference type="Proteomes" id="UP000242470">
    <property type="component" value="Unassembled WGS sequence"/>
</dbReference>
<gene>
    <name evidence="3" type="ORF">CD158_10430</name>
    <name evidence="2" type="ORF">QYH67_01720</name>
</gene>
<dbReference type="Pfam" id="PF23648">
    <property type="entry name" value="DUF7147"/>
    <property type="match status" value="1"/>
</dbReference>
<dbReference type="EMBL" id="PPQW01000098">
    <property type="protein sequence ID" value="PNZ65856.1"/>
    <property type="molecule type" value="Genomic_DNA"/>
</dbReference>
<dbReference type="AlphaFoldDB" id="A0AAP8TSE2"/>
<proteinExistence type="predicted"/>
<dbReference type="RefSeq" id="WP_059106587.1">
    <property type="nucleotide sequence ID" value="NZ_AP024589.1"/>
</dbReference>